<dbReference type="Proteomes" id="UP000029738">
    <property type="component" value="Unassembled WGS sequence"/>
</dbReference>
<name>A0A0C1R3F9_9CYAN</name>
<evidence type="ECO:0000313" key="3">
    <source>
        <dbReference type="EMBL" id="KIE10343.1"/>
    </source>
</evidence>
<organism evidence="3">
    <name type="scientific">Tolypothrix bouteillei VB521301</name>
    <dbReference type="NCBI Taxonomy" id="1479485"/>
    <lineage>
        <taxon>Bacteria</taxon>
        <taxon>Bacillati</taxon>
        <taxon>Cyanobacteriota</taxon>
        <taxon>Cyanophyceae</taxon>
        <taxon>Nostocales</taxon>
        <taxon>Tolypothrichaceae</taxon>
        <taxon>Tolypothrix</taxon>
    </lineage>
</organism>
<dbReference type="Gene3D" id="1.25.40.10">
    <property type="entry name" value="Tetratricopeptide repeat domain"/>
    <property type="match status" value="1"/>
</dbReference>
<accession>A0A0C1R3F9</accession>
<evidence type="ECO:0000313" key="2">
    <source>
        <dbReference type="EMBL" id="KAF3886311.1"/>
    </source>
</evidence>
<keyword evidence="1" id="KW-0472">Membrane</keyword>
<feature type="transmembrane region" description="Helical" evidence="1">
    <location>
        <begin position="22"/>
        <end position="43"/>
    </location>
</feature>
<reference evidence="3" key="1">
    <citation type="journal article" date="2015" name="Genome Announc.">
        <title>Draft Genome Sequence of Tolypothrix boutellei Strain VB521301.</title>
        <authorList>
            <person name="Chandrababunaidu M.M."/>
            <person name="Singh D."/>
            <person name="Sen D."/>
            <person name="Bhan S."/>
            <person name="Das S."/>
            <person name="Gupta A."/>
            <person name="Adhikary S.P."/>
            <person name="Tripathy S."/>
        </authorList>
    </citation>
    <scope>NUCLEOTIDE SEQUENCE</scope>
    <source>
        <strain evidence="3">VB521301</strain>
    </source>
</reference>
<dbReference type="SUPFAM" id="SSF48452">
    <property type="entry name" value="TPR-like"/>
    <property type="match status" value="1"/>
</dbReference>
<proteinExistence type="predicted"/>
<keyword evidence="1" id="KW-1133">Transmembrane helix</keyword>
<keyword evidence="1" id="KW-0812">Transmembrane</keyword>
<reference evidence="2" key="2">
    <citation type="submission" date="2019-11" db="EMBL/GenBank/DDBJ databases">
        <title>Improved Assembly of Tolypothrix boutellei genome.</title>
        <authorList>
            <person name="Sarangi A.N."/>
            <person name="Mukherjee M."/>
            <person name="Ghosh S."/>
            <person name="Singh D."/>
            <person name="Das A."/>
            <person name="Kant S."/>
            <person name="Prusty A."/>
            <person name="Tripathy S."/>
        </authorList>
    </citation>
    <scope>NUCLEOTIDE SEQUENCE</scope>
    <source>
        <strain evidence="2">VB521301</strain>
    </source>
</reference>
<dbReference type="RefSeq" id="WP_038079615.1">
    <property type="nucleotide sequence ID" value="NZ_JHEG04000001.1"/>
</dbReference>
<keyword evidence="4" id="KW-1185">Reference proteome</keyword>
<comment type="caution">
    <text evidence="3">The sequence shown here is derived from an EMBL/GenBank/DDBJ whole genome shotgun (WGS) entry which is preliminary data.</text>
</comment>
<dbReference type="AlphaFoldDB" id="A0A0C1R3F9"/>
<dbReference type="InterPro" id="IPR011990">
    <property type="entry name" value="TPR-like_helical_dom_sf"/>
</dbReference>
<dbReference type="OrthoDB" id="427425at2"/>
<sequence>MASSGEEYVIVRQKQIDRRKRLVTWISILSFAGSGIAAVVPTLQQAFQSPKSAKIHTEATSLQHQADGFELVLQREPENRVALEGLVLTRIKLKDLNGAIQPLEKLAKLYPERQDYKQSLEQLKNQIKDIKPTQK</sequence>
<gene>
    <name evidence="3" type="ORF">DA73_0217365</name>
    <name evidence="2" type="ORF">DA73_0400013120</name>
</gene>
<evidence type="ECO:0000313" key="4">
    <source>
        <dbReference type="Proteomes" id="UP000029738"/>
    </source>
</evidence>
<dbReference type="STRING" id="1479485.DA73_0217365"/>
<dbReference type="EMBL" id="JHEG04000001">
    <property type="protein sequence ID" value="KAF3886311.1"/>
    <property type="molecule type" value="Genomic_DNA"/>
</dbReference>
<evidence type="ECO:0000256" key="1">
    <source>
        <dbReference type="SAM" id="Phobius"/>
    </source>
</evidence>
<protein>
    <submittedName>
        <fullName evidence="2">Tetratricopeptide repeat protein</fullName>
    </submittedName>
</protein>
<dbReference type="EMBL" id="JHEG02000048">
    <property type="protein sequence ID" value="KIE10343.1"/>
    <property type="molecule type" value="Genomic_DNA"/>
</dbReference>